<sequence>MLQQALRKLQADIGSADKVNKYVPVIGGFLINHIRENPTHSHLILVEGKSVEGSIQAMQQAAIHSNGALTDEEAFAIVLQYFGVSVPKKEAEAAPVHFNVSLDDLL</sequence>
<proteinExistence type="predicted"/>
<accession>A0A1B2DRU6</accession>
<dbReference type="RefSeq" id="WP_099521343.1">
    <property type="nucleotide sequence ID" value="NZ_CP016808.1"/>
</dbReference>
<dbReference type="EMBL" id="CP016808">
    <property type="protein sequence ID" value="ANY70432.1"/>
    <property type="molecule type" value="Genomic_DNA"/>
</dbReference>
<name>A0A1B2DRU6_9BACL</name>
<protein>
    <submittedName>
        <fullName evidence="1">Uncharacterized protein</fullName>
    </submittedName>
</protein>
<organism evidence="1">
    <name type="scientific">Paenibacillus sp. BIHB 4019</name>
    <dbReference type="NCBI Taxonomy" id="1870819"/>
    <lineage>
        <taxon>Bacteria</taxon>
        <taxon>Bacillati</taxon>
        <taxon>Bacillota</taxon>
        <taxon>Bacilli</taxon>
        <taxon>Bacillales</taxon>
        <taxon>Paenibacillaceae</taxon>
        <taxon>Paenibacillus</taxon>
    </lineage>
</organism>
<dbReference type="AlphaFoldDB" id="A0A1B2DRU6"/>
<reference evidence="1" key="1">
    <citation type="submission" date="2016-08" db="EMBL/GenBank/DDBJ databases">
        <title>Complete Genome Seqeunce of Paenibacillus sp. BIHB 4019 from tea rhizoplane.</title>
        <authorList>
            <person name="Thakur R."/>
            <person name="Swarnkar M.K."/>
            <person name="Gulati A."/>
        </authorList>
    </citation>
    <scope>NUCLEOTIDE SEQUENCE [LARGE SCALE GENOMIC DNA]</scope>
    <source>
        <strain evidence="1">BIHB4019</strain>
    </source>
</reference>
<gene>
    <name evidence="1" type="ORF">BBD42_30995</name>
</gene>
<evidence type="ECO:0000313" key="1">
    <source>
        <dbReference type="EMBL" id="ANY70432.1"/>
    </source>
</evidence>